<sequence>MTRPVGSRGVVATIAAGVALLALAGCGSSAGGVGGEATPGGGARAAASSASATASADTLSGEVTVFAAASLEPVLDELAAAFVAEHPAVTFAPVTYDGSSTLATQLAEGARADVLATADRASMQDVVDEGLVEGEPTVVTTNTLQIVVPPGNPDHVGSLADLGALAGAGGKVVVCAAEVPCGKAAAAVLDAAHVALAPASLEQNVTAVLTKVREGEADAGLVYRTDVLRAGDAVEGVDFAESADAVNEYPVAVLRGAAAPGAAAAFVDFVLSSEGQALLTARGFTPAP</sequence>
<dbReference type="GO" id="GO:0030973">
    <property type="term" value="F:molybdate ion binding"/>
    <property type="evidence" value="ECO:0007669"/>
    <property type="project" value="TreeGrafter"/>
</dbReference>
<dbReference type="SUPFAM" id="SSF53850">
    <property type="entry name" value="Periplasmic binding protein-like II"/>
    <property type="match status" value="1"/>
</dbReference>
<comment type="caution">
    <text evidence="6">The sequence shown here is derived from an EMBL/GenBank/DDBJ whole genome shotgun (WGS) entry which is preliminary data.</text>
</comment>
<dbReference type="GO" id="GO:0046872">
    <property type="term" value="F:metal ion binding"/>
    <property type="evidence" value="ECO:0007669"/>
    <property type="project" value="UniProtKB-KW"/>
</dbReference>
<keyword evidence="4" id="KW-0500">Molybdenum</keyword>
<keyword evidence="3 5" id="KW-0732">Signal</keyword>
<evidence type="ECO:0000256" key="3">
    <source>
        <dbReference type="ARBA" id="ARBA00022729"/>
    </source>
</evidence>
<accession>A0A4Y3KK65</accession>
<dbReference type="OrthoDB" id="9785015at2"/>
<dbReference type="PANTHER" id="PTHR30632">
    <property type="entry name" value="MOLYBDATE-BINDING PERIPLASMIC PROTEIN"/>
    <property type="match status" value="1"/>
</dbReference>
<name>A0A4Y3KK65_9CELL</name>
<evidence type="ECO:0000256" key="5">
    <source>
        <dbReference type="SAM" id="SignalP"/>
    </source>
</evidence>
<evidence type="ECO:0000256" key="1">
    <source>
        <dbReference type="ARBA" id="ARBA00009175"/>
    </source>
</evidence>
<keyword evidence="7" id="KW-1185">Reference proteome</keyword>
<evidence type="ECO:0000256" key="2">
    <source>
        <dbReference type="ARBA" id="ARBA00022723"/>
    </source>
</evidence>
<feature type="binding site" evidence="4">
    <location>
        <position position="223"/>
    </location>
    <ligand>
        <name>molybdate</name>
        <dbReference type="ChEBI" id="CHEBI:36264"/>
    </ligand>
</feature>
<keyword evidence="2 4" id="KW-0479">Metal-binding</keyword>
<dbReference type="NCBIfam" id="TIGR01256">
    <property type="entry name" value="modA"/>
    <property type="match status" value="1"/>
</dbReference>
<dbReference type="PANTHER" id="PTHR30632:SF0">
    <property type="entry name" value="SULFATE-BINDING PROTEIN"/>
    <property type="match status" value="1"/>
</dbReference>
<dbReference type="EMBL" id="BJLQ01000010">
    <property type="protein sequence ID" value="GEA84026.1"/>
    <property type="molecule type" value="Genomic_DNA"/>
</dbReference>
<feature type="binding site" evidence="4">
    <location>
        <position position="99"/>
    </location>
    <ligand>
        <name>molybdate</name>
        <dbReference type="ChEBI" id="CHEBI:36264"/>
    </ligand>
</feature>
<evidence type="ECO:0000313" key="6">
    <source>
        <dbReference type="EMBL" id="GEA84026.1"/>
    </source>
</evidence>
<dbReference type="AlphaFoldDB" id="A0A4Y3KK65"/>
<evidence type="ECO:0000256" key="4">
    <source>
        <dbReference type="PIRSR" id="PIRSR004846-1"/>
    </source>
</evidence>
<protein>
    <submittedName>
        <fullName evidence="6">Molybdate-binding protein</fullName>
    </submittedName>
</protein>
<feature type="signal peptide" evidence="5">
    <location>
        <begin position="1"/>
        <end position="24"/>
    </location>
</feature>
<feature type="binding site" evidence="4">
    <location>
        <position position="70"/>
    </location>
    <ligand>
        <name>molybdate</name>
        <dbReference type="ChEBI" id="CHEBI:36264"/>
    </ligand>
</feature>
<dbReference type="Gene3D" id="3.40.190.10">
    <property type="entry name" value="Periplasmic binding protein-like II"/>
    <property type="match status" value="2"/>
</dbReference>
<dbReference type="Pfam" id="PF13531">
    <property type="entry name" value="SBP_bac_11"/>
    <property type="match status" value="1"/>
</dbReference>
<dbReference type="RefSeq" id="WP_141369711.1">
    <property type="nucleotide sequence ID" value="NZ_BJLQ01000010.1"/>
</dbReference>
<dbReference type="Proteomes" id="UP000320461">
    <property type="component" value="Unassembled WGS sequence"/>
</dbReference>
<feature type="chain" id="PRO_5038524134" evidence="5">
    <location>
        <begin position="25"/>
        <end position="288"/>
    </location>
</feature>
<proteinExistence type="inferred from homology"/>
<dbReference type="GO" id="GO:0015689">
    <property type="term" value="P:molybdate ion transport"/>
    <property type="evidence" value="ECO:0007669"/>
    <property type="project" value="InterPro"/>
</dbReference>
<dbReference type="InterPro" id="IPR050682">
    <property type="entry name" value="ModA/WtpA"/>
</dbReference>
<organism evidence="6 7">
    <name type="scientific">Cellulomonas gelida</name>
    <dbReference type="NCBI Taxonomy" id="1712"/>
    <lineage>
        <taxon>Bacteria</taxon>
        <taxon>Bacillati</taxon>
        <taxon>Actinomycetota</taxon>
        <taxon>Actinomycetes</taxon>
        <taxon>Micrococcales</taxon>
        <taxon>Cellulomonadaceae</taxon>
        <taxon>Cellulomonas</taxon>
    </lineage>
</organism>
<gene>
    <name evidence="6" type="ORF">CGE01nite_12770</name>
</gene>
<dbReference type="PIRSF" id="PIRSF004846">
    <property type="entry name" value="ModA"/>
    <property type="match status" value="1"/>
</dbReference>
<feature type="binding site" evidence="4">
    <location>
        <position position="205"/>
    </location>
    <ligand>
        <name>molybdate</name>
        <dbReference type="ChEBI" id="CHEBI:36264"/>
    </ligand>
</feature>
<dbReference type="InterPro" id="IPR005950">
    <property type="entry name" value="ModA"/>
</dbReference>
<evidence type="ECO:0000313" key="7">
    <source>
        <dbReference type="Proteomes" id="UP000320461"/>
    </source>
</evidence>
<reference evidence="6 7" key="1">
    <citation type="submission" date="2019-06" db="EMBL/GenBank/DDBJ databases">
        <title>Whole genome shotgun sequence of Cellulomonas gelida NBRC 3748.</title>
        <authorList>
            <person name="Hosoyama A."/>
            <person name="Uohara A."/>
            <person name="Ohji S."/>
            <person name="Ichikawa N."/>
        </authorList>
    </citation>
    <scope>NUCLEOTIDE SEQUENCE [LARGE SCALE GENOMIC DNA]</scope>
    <source>
        <strain evidence="6 7">NBRC 3748</strain>
    </source>
</reference>
<comment type="similarity">
    <text evidence="1">Belongs to the bacterial solute-binding protein ModA family.</text>
</comment>
<dbReference type="PROSITE" id="PS51257">
    <property type="entry name" value="PROKAR_LIPOPROTEIN"/>
    <property type="match status" value="1"/>
</dbReference>